<evidence type="ECO:0000256" key="3">
    <source>
        <dbReference type="ARBA" id="ARBA00021268"/>
    </source>
</evidence>
<dbReference type="GeneID" id="54289315"/>
<keyword evidence="14" id="KW-1185">Reference proteome</keyword>
<dbReference type="Pfam" id="PF10394">
    <property type="entry name" value="Hat1_N"/>
    <property type="match status" value="1"/>
</dbReference>
<dbReference type="EC" id="2.3.1.48" evidence="2 7"/>
<dbReference type="PANTHER" id="PTHR12046">
    <property type="entry name" value="HISTONE ACETYLTRANSFERASE TYPE B CATALYTIC SUBUNIT"/>
    <property type="match status" value="1"/>
</dbReference>
<comment type="similarity">
    <text evidence="1 7">Belongs to the HAT1 family.</text>
</comment>
<dbReference type="SUPFAM" id="SSF55729">
    <property type="entry name" value="Acyl-CoA N-acyltransferases (Nat)"/>
    <property type="match status" value="1"/>
</dbReference>
<dbReference type="Proteomes" id="UP000799778">
    <property type="component" value="Unassembled WGS sequence"/>
</dbReference>
<feature type="binding site" evidence="9">
    <location>
        <begin position="269"/>
        <end position="275"/>
    </location>
    <ligand>
        <name>acetyl-CoA</name>
        <dbReference type="ChEBI" id="CHEBI:57288"/>
    </ligand>
</feature>
<dbReference type="OrthoDB" id="10253098at2759"/>
<gene>
    <name evidence="13" type="ORF">BU24DRAFT_461700</name>
</gene>
<accession>A0A6A5XT80</accession>
<evidence type="ECO:0000313" key="14">
    <source>
        <dbReference type="Proteomes" id="UP000799778"/>
    </source>
</evidence>
<dbReference type="InterPro" id="IPR019467">
    <property type="entry name" value="Hat1_N"/>
</dbReference>
<comment type="subcellular location">
    <subcellularLocation>
        <location evidence="7">Cytoplasm</location>
    </subcellularLocation>
    <subcellularLocation>
        <location evidence="7">Nucleus</location>
    </subcellularLocation>
</comment>
<feature type="region of interest" description="Interaction with histone H4 N-terminus" evidence="9">
    <location>
        <begin position="206"/>
        <end position="208"/>
    </location>
</feature>
<dbReference type="RefSeq" id="XP_033383793.1">
    <property type="nucleotide sequence ID" value="XM_033531918.1"/>
</dbReference>
<dbReference type="GO" id="GO:0005634">
    <property type="term" value="C:nucleus"/>
    <property type="evidence" value="ECO:0007669"/>
    <property type="project" value="UniProtKB-SubCell"/>
</dbReference>
<feature type="region of interest" description="Disordered" evidence="11">
    <location>
        <begin position="452"/>
        <end position="501"/>
    </location>
</feature>
<dbReference type="EMBL" id="ML978069">
    <property type="protein sequence ID" value="KAF2015454.1"/>
    <property type="molecule type" value="Genomic_DNA"/>
</dbReference>
<keyword evidence="7" id="KW-0963">Cytoplasm</keyword>
<evidence type="ECO:0000256" key="5">
    <source>
        <dbReference type="ARBA" id="ARBA00023315"/>
    </source>
</evidence>
<evidence type="ECO:0000256" key="7">
    <source>
        <dbReference type="PIRNR" id="PIRNR038084"/>
    </source>
</evidence>
<keyword evidence="4 7" id="KW-0808">Transferase</keyword>
<dbReference type="InterPro" id="IPR017380">
    <property type="entry name" value="Hist_AcTrfase_B-typ_cat-su"/>
</dbReference>
<feature type="site" description="Interaction with histone H4 N-terminus" evidence="10">
    <location>
        <position position="178"/>
    </location>
</feature>
<feature type="active site" description="Proton donor/acceptor" evidence="8">
    <location>
        <position position="297"/>
    </location>
</feature>
<comment type="function">
    <text evidence="7">Catalytic component of the histone acetylase B (HAT-B) complex. Has intrinsic substrate specificity that modifies lysine in recognition sequence GXGKXG. Involved in DNA double-strand break repair.</text>
</comment>
<evidence type="ECO:0000256" key="8">
    <source>
        <dbReference type="PIRSR" id="PIRSR038084-1"/>
    </source>
</evidence>
<feature type="domain" description="Histone acetyl transferase HAT1 N-terminal" evidence="12">
    <location>
        <begin position="6"/>
        <end position="162"/>
    </location>
</feature>
<reference evidence="13" key="1">
    <citation type="journal article" date="2020" name="Stud. Mycol.">
        <title>101 Dothideomycetes genomes: a test case for predicting lifestyles and emergence of pathogens.</title>
        <authorList>
            <person name="Haridas S."/>
            <person name="Albert R."/>
            <person name="Binder M."/>
            <person name="Bloem J."/>
            <person name="Labutti K."/>
            <person name="Salamov A."/>
            <person name="Andreopoulos B."/>
            <person name="Baker S."/>
            <person name="Barry K."/>
            <person name="Bills G."/>
            <person name="Bluhm B."/>
            <person name="Cannon C."/>
            <person name="Castanera R."/>
            <person name="Culley D."/>
            <person name="Daum C."/>
            <person name="Ezra D."/>
            <person name="Gonzalez J."/>
            <person name="Henrissat B."/>
            <person name="Kuo A."/>
            <person name="Liang C."/>
            <person name="Lipzen A."/>
            <person name="Lutzoni F."/>
            <person name="Magnuson J."/>
            <person name="Mondo S."/>
            <person name="Nolan M."/>
            <person name="Ohm R."/>
            <person name="Pangilinan J."/>
            <person name="Park H.-J."/>
            <person name="Ramirez L."/>
            <person name="Alfaro M."/>
            <person name="Sun H."/>
            <person name="Tritt A."/>
            <person name="Yoshinaga Y."/>
            <person name="Zwiers L.-H."/>
            <person name="Turgeon B."/>
            <person name="Goodwin S."/>
            <person name="Spatafora J."/>
            <person name="Crous P."/>
            <person name="Grigoriev I."/>
        </authorList>
    </citation>
    <scope>NUCLEOTIDE SEQUENCE</scope>
    <source>
        <strain evidence="13">CBS 175.79</strain>
    </source>
</reference>
<sequence>MDLDEWIHEANECVHINLRRPSEKAERVFDESFNPEFTYPILGEEQKIIGYKAPRIALEFRANDMKPTLDVQFKQKIDLSTMLPDGAEQVDIEAAFDSFIPTPSSEPSEKDPESASWTPPGTLSQKFERHGKKYEIWKASLADPAALEIWRNMQILVLLYIEGASMLELDEDWTYERWTLYLLYEVTPLSDSSVSPYSLAGFSTTYRYWIFPTTGIKKALNSIPSPPASANEDTASTEPGKFPFAEQIDPLQEPARERISQFLILPPYQGQSLGSRLYTTIFGELVKLPNIYEIPVEDPSETFDKMRDYADIDYLRTVPSFSALAIASTLPAENLKKDSPVSRDQIFNNGGDINALRLETKIVKRQFNRMMELHLLSTIPSPHRTAARITRKEKASNENDRKFYFWRLAVKERIYQQHADALGQIEDPSERIEKIEGALESQLEEYIERLEGLEKRSNGDSSASGGPAPGLLKRRHKRVIEDEDDWEDEDDESVSSKRARV</sequence>
<dbReference type="Gene3D" id="3.90.360.10">
    <property type="entry name" value="Histone acetyl transferase 1 (HAT1), N-terminal domain"/>
    <property type="match status" value="1"/>
</dbReference>
<dbReference type="GO" id="GO:0005737">
    <property type="term" value="C:cytoplasm"/>
    <property type="evidence" value="ECO:0007669"/>
    <property type="project" value="UniProtKB-SubCell"/>
</dbReference>
<evidence type="ECO:0000256" key="2">
    <source>
        <dbReference type="ARBA" id="ARBA00013184"/>
    </source>
</evidence>
<dbReference type="GO" id="GO:0031509">
    <property type="term" value="P:subtelomeric heterochromatin formation"/>
    <property type="evidence" value="ECO:0007669"/>
    <property type="project" value="InterPro"/>
</dbReference>
<evidence type="ECO:0000313" key="13">
    <source>
        <dbReference type="EMBL" id="KAF2015454.1"/>
    </source>
</evidence>
<keyword evidence="7" id="KW-0539">Nucleus</keyword>
<protein>
    <recommendedName>
        <fullName evidence="3 7">Histone acetyltransferase type B catalytic subunit</fullName>
        <ecNumber evidence="2 7">2.3.1.48</ecNumber>
    </recommendedName>
</protein>
<dbReference type="InterPro" id="IPR037113">
    <property type="entry name" value="Hat1_N_sf"/>
</dbReference>
<feature type="region of interest" description="Disordered" evidence="11">
    <location>
        <begin position="101"/>
        <end position="124"/>
    </location>
</feature>
<evidence type="ECO:0000256" key="6">
    <source>
        <dbReference type="ARBA" id="ARBA00048017"/>
    </source>
</evidence>
<dbReference type="Gene3D" id="3.40.630.30">
    <property type="match status" value="1"/>
</dbReference>
<evidence type="ECO:0000259" key="12">
    <source>
        <dbReference type="Pfam" id="PF10394"/>
    </source>
</evidence>
<evidence type="ECO:0000256" key="9">
    <source>
        <dbReference type="PIRSR" id="PIRSR038084-2"/>
    </source>
</evidence>
<feature type="compositionally biased region" description="Acidic residues" evidence="11">
    <location>
        <begin position="481"/>
        <end position="493"/>
    </location>
</feature>
<dbReference type="GO" id="GO:0004402">
    <property type="term" value="F:histone acetyltransferase activity"/>
    <property type="evidence" value="ECO:0007669"/>
    <property type="project" value="UniProtKB-UniRule"/>
</dbReference>
<evidence type="ECO:0000256" key="11">
    <source>
        <dbReference type="SAM" id="MobiDB-lite"/>
    </source>
</evidence>
<evidence type="ECO:0000256" key="4">
    <source>
        <dbReference type="ARBA" id="ARBA00022679"/>
    </source>
</evidence>
<dbReference type="PIRSF" id="PIRSF038084">
    <property type="entry name" value="HAT-B_cat"/>
    <property type="match status" value="1"/>
</dbReference>
<evidence type="ECO:0000256" key="10">
    <source>
        <dbReference type="PIRSR" id="PIRSR038084-3"/>
    </source>
</evidence>
<dbReference type="InterPro" id="IPR016181">
    <property type="entry name" value="Acyl_CoA_acyltransferase"/>
</dbReference>
<feature type="compositionally biased region" description="Low complexity" evidence="11">
    <location>
        <begin position="461"/>
        <end position="471"/>
    </location>
</feature>
<evidence type="ECO:0000256" key="1">
    <source>
        <dbReference type="ARBA" id="ARBA00010543"/>
    </source>
</evidence>
<comment type="subunit">
    <text evidence="7">Component of the HAT-B complex composed of at least HAT1 and HAT2. The HAT-B complex binds to histone H4 tail.</text>
</comment>
<organism evidence="13 14">
    <name type="scientific">Aaosphaeria arxii CBS 175.79</name>
    <dbReference type="NCBI Taxonomy" id="1450172"/>
    <lineage>
        <taxon>Eukaryota</taxon>
        <taxon>Fungi</taxon>
        <taxon>Dikarya</taxon>
        <taxon>Ascomycota</taxon>
        <taxon>Pezizomycotina</taxon>
        <taxon>Dothideomycetes</taxon>
        <taxon>Pleosporomycetidae</taxon>
        <taxon>Pleosporales</taxon>
        <taxon>Pleosporales incertae sedis</taxon>
        <taxon>Aaosphaeria</taxon>
    </lineage>
</organism>
<dbReference type="AlphaFoldDB" id="A0A6A5XT80"/>
<proteinExistence type="inferred from homology"/>
<dbReference type="GO" id="GO:0000781">
    <property type="term" value="C:chromosome, telomeric region"/>
    <property type="evidence" value="ECO:0007669"/>
    <property type="project" value="GOC"/>
</dbReference>
<comment type="catalytic activity">
    <reaction evidence="6 7">
        <text>L-lysyl-[protein] + acetyl-CoA = N(6)-acetyl-L-lysyl-[protein] + CoA + H(+)</text>
        <dbReference type="Rhea" id="RHEA:45948"/>
        <dbReference type="Rhea" id="RHEA-COMP:9752"/>
        <dbReference type="Rhea" id="RHEA-COMP:10731"/>
        <dbReference type="ChEBI" id="CHEBI:15378"/>
        <dbReference type="ChEBI" id="CHEBI:29969"/>
        <dbReference type="ChEBI" id="CHEBI:57287"/>
        <dbReference type="ChEBI" id="CHEBI:57288"/>
        <dbReference type="ChEBI" id="CHEBI:61930"/>
        <dbReference type="EC" id="2.3.1.48"/>
    </reaction>
</comment>
<feature type="binding site" evidence="9">
    <location>
        <begin position="262"/>
        <end position="264"/>
    </location>
    <ligand>
        <name>acetyl-CoA</name>
        <dbReference type="ChEBI" id="CHEBI:57288"/>
    </ligand>
</feature>
<keyword evidence="5 7" id="KW-0012">Acyltransferase</keyword>
<name>A0A6A5XT80_9PLEO</name>